<feature type="domain" description="HAT C-terminal dimerisation" evidence="1">
    <location>
        <begin position="2"/>
        <end position="67"/>
    </location>
</feature>
<organism evidence="2 3">
    <name type="scientific">Datura stramonium</name>
    <name type="common">Jimsonweed</name>
    <name type="synonym">Common thornapple</name>
    <dbReference type="NCBI Taxonomy" id="4076"/>
    <lineage>
        <taxon>Eukaryota</taxon>
        <taxon>Viridiplantae</taxon>
        <taxon>Streptophyta</taxon>
        <taxon>Embryophyta</taxon>
        <taxon>Tracheophyta</taxon>
        <taxon>Spermatophyta</taxon>
        <taxon>Magnoliopsida</taxon>
        <taxon>eudicotyledons</taxon>
        <taxon>Gunneridae</taxon>
        <taxon>Pentapetalae</taxon>
        <taxon>asterids</taxon>
        <taxon>lamiids</taxon>
        <taxon>Solanales</taxon>
        <taxon>Solanaceae</taxon>
        <taxon>Solanoideae</taxon>
        <taxon>Datureae</taxon>
        <taxon>Datura</taxon>
    </lineage>
</organism>
<dbReference type="InterPro" id="IPR008906">
    <property type="entry name" value="HATC_C_dom"/>
</dbReference>
<dbReference type="InterPro" id="IPR012337">
    <property type="entry name" value="RNaseH-like_sf"/>
</dbReference>
<sequence length="95" mass="10642">MEKFLEDENNVDNKSNVEKLKDFNILIWWETSSERYPIVFRIAGDVLDIPMVASESAFSTSGSSLSTKCCLWNSFSLTGDASSRCLVTPGKVLDR</sequence>
<accession>A0ABS8TEW1</accession>
<dbReference type="PANTHER" id="PTHR23272">
    <property type="entry name" value="BED FINGER-RELATED"/>
    <property type="match status" value="1"/>
</dbReference>
<keyword evidence="3" id="KW-1185">Reference proteome</keyword>
<protein>
    <recommendedName>
        <fullName evidence="1">HAT C-terminal dimerisation domain-containing protein</fullName>
    </recommendedName>
</protein>
<reference evidence="2 3" key="1">
    <citation type="journal article" date="2021" name="BMC Genomics">
        <title>Datura genome reveals duplications of psychoactive alkaloid biosynthetic genes and high mutation rate following tissue culture.</title>
        <authorList>
            <person name="Rajewski A."/>
            <person name="Carter-House D."/>
            <person name="Stajich J."/>
            <person name="Litt A."/>
        </authorList>
    </citation>
    <scope>NUCLEOTIDE SEQUENCE [LARGE SCALE GENOMIC DNA]</scope>
    <source>
        <strain evidence="2">AR-01</strain>
    </source>
</reference>
<proteinExistence type="predicted"/>
<dbReference type="SUPFAM" id="SSF53098">
    <property type="entry name" value="Ribonuclease H-like"/>
    <property type="match status" value="1"/>
</dbReference>
<evidence type="ECO:0000313" key="2">
    <source>
        <dbReference type="EMBL" id="MCD7469119.1"/>
    </source>
</evidence>
<evidence type="ECO:0000259" key="1">
    <source>
        <dbReference type="Pfam" id="PF05699"/>
    </source>
</evidence>
<evidence type="ECO:0000313" key="3">
    <source>
        <dbReference type="Proteomes" id="UP000823775"/>
    </source>
</evidence>
<dbReference type="Proteomes" id="UP000823775">
    <property type="component" value="Unassembled WGS sequence"/>
</dbReference>
<gene>
    <name evidence="2" type="ORF">HAX54_007926</name>
</gene>
<comment type="caution">
    <text evidence="2">The sequence shown here is derived from an EMBL/GenBank/DDBJ whole genome shotgun (WGS) entry which is preliminary data.</text>
</comment>
<dbReference type="PANTHER" id="PTHR23272:SF161">
    <property type="entry name" value="ZINC FINGER BED DOMAIN-CONTAINING PROTEIN RICESLEEPER 1-LIKE"/>
    <property type="match status" value="1"/>
</dbReference>
<dbReference type="EMBL" id="JACEIK010001407">
    <property type="protein sequence ID" value="MCD7469119.1"/>
    <property type="molecule type" value="Genomic_DNA"/>
</dbReference>
<name>A0ABS8TEW1_DATST</name>
<dbReference type="Pfam" id="PF05699">
    <property type="entry name" value="Dimer_Tnp_hAT"/>
    <property type="match status" value="1"/>
</dbReference>